<feature type="region of interest" description="Disordered" evidence="1">
    <location>
        <begin position="127"/>
        <end position="153"/>
    </location>
</feature>
<dbReference type="EMBL" id="KZ824438">
    <property type="protein sequence ID" value="RAL00854.1"/>
    <property type="molecule type" value="Genomic_DNA"/>
</dbReference>
<gene>
    <name evidence="2" type="ORF">BO80DRAFT_434936</name>
</gene>
<protein>
    <submittedName>
        <fullName evidence="2">Uncharacterized protein</fullName>
    </submittedName>
</protein>
<keyword evidence="3" id="KW-1185">Reference proteome</keyword>
<name>A0A395H3P9_9EURO</name>
<feature type="compositionally biased region" description="Low complexity" evidence="1">
    <location>
        <begin position="132"/>
        <end position="153"/>
    </location>
</feature>
<dbReference type="Proteomes" id="UP000249402">
    <property type="component" value="Unassembled WGS sequence"/>
</dbReference>
<feature type="region of interest" description="Disordered" evidence="1">
    <location>
        <begin position="1"/>
        <end position="23"/>
    </location>
</feature>
<evidence type="ECO:0000256" key="1">
    <source>
        <dbReference type="SAM" id="MobiDB-lite"/>
    </source>
</evidence>
<organism evidence="2 3">
    <name type="scientific">Aspergillus ibericus CBS 121593</name>
    <dbReference type="NCBI Taxonomy" id="1448316"/>
    <lineage>
        <taxon>Eukaryota</taxon>
        <taxon>Fungi</taxon>
        <taxon>Dikarya</taxon>
        <taxon>Ascomycota</taxon>
        <taxon>Pezizomycotina</taxon>
        <taxon>Eurotiomycetes</taxon>
        <taxon>Eurotiomycetidae</taxon>
        <taxon>Eurotiales</taxon>
        <taxon>Aspergillaceae</taxon>
        <taxon>Aspergillus</taxon>
        <taxon>Aspergillus subgen. Circumdati</taxon>
    </lineage>
</organism>
<dbReference type="GeneID" id="37225758"/>
<evidence type="ECO:0000313" key="2">
    <source>
        <dbReference type="EMBL" id="RAL00854.1"/>
    </source>
</evidence>
<proteinExistence type="predicted"/>
<sequence length="153" mass="16043">MIRAAPSGRHGDARPATAAGGSNNGDCPAIHSHLWHGSAAPSSCWRGRAKGTGVLALGSSSHTHGQYFQLQLARQGLSFLLKEVKVTETKIFREIGPPTQCLNRYGASERAMIGRCIRWDIGVGKPESVDQSASPHASASSTPPSASADVSLI</sequence>
<dbReference type="RefSeq" id="XP_025575181.1">
    <property type="nucleotide sequence ID" value="XM_025720893.1"/>
</dbReference>
<dbReference type="VEuPathDB" id="FungiDB:BO80DRAFT_434936"/>
<reference evidence="2 3" key="1">
    <citation type="submission" date="2018-02" db="EMBL/GenBank/DDBJ databases">
        <title>The genomes of Aspergillus section Nigri reveals drivers in fungal speciation.</title>
        <authorList>
            <consortium name="DOE Joint Genome Institute"/>
            <person name="Vesth T.C."/>
            <person name="Nybo J."/>
            <person name="Theobald S."/>
            <person name="Brandl J."/>
            <person name="Frisvad J.C."/>
            <person name="Nielsen K.F."/>
            <person name="Lyhne E.K."/>
            <person name="Kogle M.E."/>
            <person name="Kuo A."/>
            <person name="Riley R."/>
            <person name="Clum A."/>
            <person name="Nolan M."/>
            <person name="Lipzen A."/>
            <person name="Salamov A."/>
            <person name="Henrissat B."/>
            <person name="Wiebenga A."/>
            <person name="De vries R.P."/>
            <person name="Grigoriev I.V."/>
            <person name="Mortensen U.H."/>
            <person name="Andersen M.R."/>
            <person name="Baker S.E."/>
        </authorList>
    </citation>
    <scope>NUCLEOTIDE SEQUENCE [LARGE SCALE GENOMIC DNA]</scope>
    <source>
        <strain evidence="2 3">CBS 121593</strain>
    </source>
</reference>
<evidence type="ECO:0000313" key="3">
    <source>
        <dbReference type="Proteomes" id="UP000249402"/>
    </source>
</evidence>
<dbReference type="AlphaFoldDB" id="A0A395H3P9"/>
<accession>A0A395H3P9</accession>